<dbReference type="InterPro" id="IPR001279">
    <property type="entry name" value="Metallo-B-lactamas"/>
</dbReference>
<dbReference type="Pfam" id="PF23023">
    <property type="entry name" value="Anti-Pycsar_Apyc1"/>
    <property type="match status" value="1"/>
</dbReference>
<feature type="domain" description="Metallo-beta-lactamase" evidence="1">
    <location>
        <begin position="19"/>
        <end position="201"/>
    </location>
</feature>
<proteinExistence type="predicted"/>
<sequence length="258" mass="29584">MTEICFLGTGGAVATKERDNMSFLVDHDETLILVDCPGTVIQKIKKLNYDPRKVTSILVTHVHPDHIYGLPSFVHSLMLDRCLIRLFGSKEAVQFCQDLLDLFHLRDEKIKAKIEFVSLDPGENFELNESLQCVSYKVPHSSSSLAYRFRFEEEKKELLYSGDTPLNPLLFKEASGVDYLIHDCSAPSRFFKKYPSLHTAHTHSLELGKLSQQAKVKCLIPCHFFGELEFPFSEIEDEIRKNYKGRLVIPEDFKKITL</sequence>
<dbReference type="AlphaFoldDB" id="A0A0F9T722"/>
<dbReference type="InterPro" id="IPR036866">
    <property type="entry name" value="RibonucZ/Hydroxyglut_hydro"/>
</dbReference>
<evidence type="ECO:0000313" key="2">
    <source>
        <dbReference type="EMBL" id="KKN37263.1"/>
    </source>
</evidence>
<name>A0A0F9T722_9ZZZZ</name>
<evidence type="ECO:0000259" key="1">
    <source>
        <dbReference type="SMART" id="SM00849"/>
    </source>
</evidence>
<dbReference type="SMART" id="SM00849">
    <property type="entry name" value="Lactamase_B"/>
    <property type="match status" value="1"/>
</dbReference>
<dbReference type="GO" id="GO:0042781">
    <property type="term" value="F:3'-tRNA processing endoribonuclease activity"/>
    <property type="evidence" value="ECO:0007669"/>
    <property type="project" value="TreeGrafter"/>
</dbReference>
<protein>
    <recommendedName>
        <fullName evidence="1">Metallo-beta-lactamase domain-containing protein</fullName>
    </recommendedName>
</protein>
<dbReference type="SUPFAM" id="SSF56281">
    <property type="entry name" value="Metallo-hydrolase/oxidoreductase"/>
    <property type="match status" value="1"/>
</dbReference>
<dbReference type="PANTHER" id="PTHR46018">
    <property type="entry name" value="ZINC PHOSPHODIESTERASE ELAC PROTEIN 1"/>
    <property type="match status" value="1"/>
</dbReference>
<reference evidence="2" key="1">
    <citation type="journal article" date="2015" name="Nature">
        <title>Complex archaea that bridge the gap between prokaryotes and eukaryotes.</title>
        <authorList>
            <person name="Spang A."/>
            <person name="Saw J.H."/>
            <person name="Jorgensen S.L."/>
            <person name="Zaremba-Niedzwiedzka K."/>
            <person name="Martijn J."/>
            <person name="Lind A.E."/>
            <person name="van Eijk R."/>
            <person name="Schleper C."/>
            <person name="Guy L."/>
            <person name="Ettema T.J."/>
        </authorList>
    </citation>
    <scope>NUCLEOTIDE SEQUENCE</scope>
</reference>
<gene>
    <name evidence="2" type="ORF">LCGC14_0765330</name>
</gene>
<dbReference type="PANTHER" id="PTHR46018:SF3">
    <property type="entry name" value="ARYLSULFATASE"/>
    <property type="match status" value="1"/>
</dbReference>
<comment type="caution">
    <text evidence="2">The sequence shown here is derived from an EMBL/GenBank/DDBJ whole genome shotgun (WGS) entry which is preliminary data.</text>
</comment>
<dbReference type="Gene3D" id="3.60.15.10">
    <property type="entry name" value="Ribonuclease Z/Hydroxyacylglutathione hydrolase-like"/>
    <property type="match status" value="1"/>
</dbReference>
<organism evidence="2">
    <name type="scientific">marine sediment metagenome</name>
    <dbReference type="NCBI Taxonomy" id="412755"/>
    <lineage>
        <taxon>unclassified sequences</taxon>
        <taxon>metagenomes</taxon>
        <taxon>ecological metagenomes</taxon>
    </lineage>
</organism>
<accession>A0A0F9T722</accession>
<dbReference type="EMBL" id="LAZR01001906">
    <property type="protein sequence ID" value="KKN37263.1"/>
    <property type="molecule type" value="Genomic_DNA"/>
</dbReference>